<dbReference type="Proteomes" id="UP000321621">
    <property type="component" value="Unassembled WGS sequence"/>
</dbReference>
<evidence type="ECO:0000256" key="1">
    <source>
        <dbReference type="SAM" id="Phobius"/>
    </source>
</evidence>
<organism evidence="2 4">
    <name type="scientific">Flagellimonas pelagia</name>
    <dbReference type="NCBI Taxonomy" id="2306998"/>
    <lineage>
        <taxon>Bacteria</taxon>
        <taxon>Pseudomonadati</taxon>
        <taxon>Bacteroidota</taxon>
        <taxon>Flavobacteriia</taxon>
        <taxon>Flavobacteriales</taxon>
        <taxon>Flavobacteriaceae</taxon>
        <taxon>Flagellimonas</taxon>
    </lineage>
</organism>
<protein>
    <submittedName>
        <fullName evidence="2">Uncharacterized protein</fullName>
    </submittedName>
</protein>
<feature type="transmembrane region" description="Helical" evidence="1">
    <location>
        <begin position="46"/>
        <end position="68"/>
    </location>
</feature>
<evidence type="ECO:0000313" key="5">
    <source>
        <dbReference type="Proteomes" id="UP000321621"/>
    </source>
</evidence>
<evidence type="ECO:0000313" key="3">
    <source>
        <dbReference type="EMBL" id="TXK01624.1"/>
    </source>
</evidence>
<dbReference type="EMBL" id="VNWK01000005">
    <property type="protein sequence ID" value="TXK01624.1"/>
    <property type="molecule type" value="Genomic_DNA"/>
</dbReference>
<name>A0A3A1NPR4_9FLAO</name>
<keyword evidence="1" id="KW-1133">Transmembrane helix</keyword>
<feature type="transmembrane region" description="Helical" evidence="1">
    <location>
        <begin position="12"/>
        <end position="34"/>
    </location>
</feature>
<evidence type="ECO:0000313" key="4">
    <source>
        <dbReference type="Proteomes" id="UP000266691"/>
    </source>
</evidence>
<comment type="caution">
    <text evidence="2">The sequence shown here is derived from an EMBL/GenBank/DDBJ whole genome shotgun (WGS) entry which is preliminary data.</text>
</comment>
<dbReference type="Proteomes" id="UP000266691">
    <property type="component" value="Unassembled WGS sequence"/>
</dbReference>
<evidence type="ECO:0000313" key="2">
    <source>
        <dbReference type="EMBL" id="RIV47535.1"/>
    </source>
</evidence>
<sequence length="97" mass="10659">MNLEKPVKSFDEVSITFIVLIFISIIFSISIALMADISASSGHGGLIYVIGPTLVGLLLIVIYLVVLITKPQWKYIFGTAFIIANLITGFIFMNTTF</sequence>
<reference evidence="2 4" key="1">
    <citation type="submission" date="2018-08" db="EMBL/GenBank/DDBJ databases">
        <title>Proposal of Muricauda 72 sp.nov. and Muricauda NH166 sp.nov., isolated from seawater.</title>
        <authorList>
            <person name="Cheng H."/>
            <person name="Wu Y.-H."/>
            <person name="Guo L.-L."/>
            <person name="Xu X.-W."/>
        </authorList>
    </citation>
    <scope>NUCLEOTIDE SEQUENCE [LARGE SCALE GENOMIC DNA]</scope>
    <source>
        <strain evidence="2 4">72</strain>
    </source>
</reference>
<keyword evidence="1" id="KW-0812">Transmembrane</keyword>
<keyword evidence="5" id="KW-1185">Reference proteome</keyword>
<feature type="transmembrane region" description="Helical" evidence="1">
    <location>
        <begin position="75"/>
        <end position="93"/>
    </location>
</feature>
<keyword evidence="1" id="KW-0472">Membrane</keyword>
<dbReference type="EMBL" id="QXFI01000005">
    <property type="protein sequence ID" value="RIV47535.1"/>
    <property type="molecule type" value="Genomic_DNA"/>
</dbReference>
<dbReference type="AlphaFoldDB" id="A0A3A1NPR4"/>
<reference evidence="3 5" key="2">
    <citation type="submission" date="2019-07" db="EMBL/GenBank/DDBJ databases">
        <title>Draft genome of two Muricauda strains isolated from deep sea.</title>
        <authorList>
            <person name="Sun C."/>
        </authorList>
    </citation>
    <scope>NUCLEOTIDE SEQUENCE [LARGE SCALE GENOMIC DNA]</scope>
    <source>
        <strain evidence="3 5">72</strain>
    </source>
</reference>
<proteinExistence type="predicted"/>
<accession>A0A3A1NPR4</accession>
<dbReference type="RefSeq" id="WP_119645484.1">
    <property type="nucleotide sequence ID" value="NZ_QXFI01000005.1"/>
</dbReference>
<gene>
    <name evidence="2" type="ORF">D2V05_00080</name>
    <name evidence="3" type="ORF">FQ017_00075</name>
</gene>